<feature type="region of interest" description="Disordered" evidence="22">
    <location>
        <begin position="2614"/>
        <end position="2660"/>
    </location>
</feature>
<dbReference type="EMBL" id="KZ308519">
    <property type="protein sequence ID" value="KAG8230955.1"/>
    <property type="molecule type" value="Genomic_DNA"/>
</dbReference>
<dbReference type="FunFam" id="4.10.1060.10:FF:000001">
    <property type="entry name" value="Nuclear pore complex protein Nup153"/>
    <property type="match status" value="2"/>
</dbReference>
<feature type="domain" description="RanBD1" evidence="23">
    <location>
        <begin position="1648"/>
        <end position="1782"/>
    </location>
</feature>
<feature type="region of interest" description="Disordered" evidence="22">
    <location>
        <begin position="847"/>
        <end position="869"/>
    </location>
</feature>
<dbReference type="SUPFAM" id="SSF90209">
    <property type="entry name" value="Ran binding protein zinc finger-like"/>
    <property type="match status" value="3"/>
</dbReference>
<evidence type="ECO:0000259" key="24">
    <source>
        <dbReference type="PROSITE" id="PS50199"/>
    </source>
</evidence>
<accession>A0A8K0KC18</accession>
<dbReference type="Gene3D" id="2.30.29.30">
    <property type="entry name" value="Pleckstrin-homology domain (PH domain)/Phosphotyrosine-binding domain (PTB)"/>
    <property type="match status" value="5"/>
</dbReference>
<feature type="region of interest" description="Disordered" evidence="22">
    <location>
        <begin position="2527"/>
        <end position="2555"/>
    </location>
</feature>
<evidence type="ECO:0000256" key="4">
    <source>
        <dbReference type="ARBA" id="ARBA00022448"/>
    </source>
</evidence>
<dbReference type="CDD" id="cd13179">
    <property type="entry name" value="RanBD_RanBP1"/>
    <property type="match status" value="1"/>
</dbReference>
<keyword evidence="4" id="KW-0813">Transport</keyword>
<evidence type="ECO:0000256" key="22">
    <source>
        <dbReference type="SAM" id="MobiDB-lite"/>
    </source>
</evidence>
<evidence type="ECO:0000256" key="20">
    <source>
        <dbReference type="ARBA" id="ARBA00079437"/>
    </source>
</evidence>
<dbReference type="GO" id="GO:0031965">
    <property type="term" value="C:nuclear membrane"/>
    <property type="evidence" value="ECO:0007669"/>
    <property type="project" value="UniProtKB-SubCell"/>
</dbReference>
<keyword evidence="9" id="KW-0509">mRNA transport</keyword>
<evidence type="ECO:0000256" key="2">
    <source>
        <dbReference type="ARBA" id="ARBA00004126"/>
    </source>
</evidence>
<name>A0A8K0KC18_LADFU</name>
<evidence type="ECO:0000256" key="5">
    <source>
        <dbReference type="ARBA" id="ARBA00022553"/>
    </source>
</evidence>
<feature type="compositionally biased region" description="Basic and acidic residues" evidence="22">
    <location>
        <begin position="2615"/>
        <end position="2633"/>
    </location>
</feature>
<dbReference type="FunFam" id="2.30.29.30:FF:000018">
    <property type="entry name" value="E3 SUMO-protein ligase RanBP2"/>
    <property type="match status" value="4"/>
</dbReference>
<dbReference type="GO" id="GO:0005096">
    <property type="term" value="F:GTPase activator activity"/>
    <property type="evidence" value="ECO:0007669"/>
    <property type="project" value="TreeGrafter"/>
</dbReference>
<evidence type="ECO:0000256" key="12">
    <source>
        <dbReference type="ARBA" id="ARBA00023010"/>
    </source>
</evidence>
<keyword evidence="10" id="KW-0862">Zinc</keyword>
<keyword evidence="12" id="KW-0811">Translocation</keyword>
<organism evidence="25 26">
    <name type="scientific">Ladona fulva</name>
    <name type="common">Scarce chaser dragonfly</name>
    <name type="synonym">Libellula fulva</name>
    <dbReference type="NCBI Taxonomy" id="123851"/>
    <lineage>
        <taxon>Eukaryota</taxon>
        <taxon>Metazoa</taxon>
        <taxon>Ecdysozoa</taxon>
        <taxon>Arthropoda</taxon>
        <taxon>Hexapoda</taxon>
        <taxon>Insecta</taxon>
        <taxon>Pterygota</taxon>
        <taxon>Palaeoptera</taxon>
        <taxon>Odonata</taxon>
        <taxon>Epiprocta</taxon>
        <taxon>Anisoptera</taxon>
        <taxon>Libelluloidea</taxon>
        <taxon>Libellulidae</taxon>
        <taxon>Ladona</taxon>
    </lineage>
</organism>
<keyword evidence="15" id="KW-0472">Membrane</keyword>
<feature type="compositionally biased region" description="Acidic residues" evidence="22">
    <location>
        <begin position="2901"/>
        <end position="2927"/>
    </location>
</feature>
<feature type="domain" description="RanBD1" evidence="23">
    <location>
        <begin position="2335"/>
        <end position="2467"/>
    </location>
</feature>
<evidence type="ECO:0000256" key="17">
    <source>
        <dbReference type="ARBA" id="ARBA00060842"/>
    </source>
</evidence>
<feature type="domain" description="RanBP2-type" evidence="24">
    <location>
        <begin position="2089"/>
        <end position="2118"/>
    </location>
</feature>
<comment type="cofactor">
    <cofactor evidence="1">
        <name>Zn(2+)</name>
        <dbReference type="ChEBI" id="CHEBI:29105"/>
    </cofactor>
</comment>
<evidence type="ECO:0000313" key="26">
    <source>
        <dbReference type="Proteomes" id="UP000792457"/>
    </source>
</evidence>
<dbReference type="PANTHER" id="PTHR23138:SF87">
    <property type="entry name" value="E3 SUMO-PROTEIN LIGASE RANBP2"/>
    <property type="match status" value="1"/>
</dbReference>
<feature type="compositionally biased region" description="Low complexity" evidence="22">
    <location>
        <begin position="1615"/>
        <end position="1626"/>
    </location>
</feature>
<evidence type="ECO:0000256" key="15">
    <source>
        <dbReference type="ARBA" id="ARBA00023136"/>
    </source>
</evidence>
<dbReference type="SUPFAM" id="SSF50729">
    <property type="entry name" value="PH domain-like"/>
    <property type="match status" value="4"/>
</dbReference>
<dbReference type="InterPro" id="IPR045255">
    <property type="entry name" value="RanBP1-like"/>
</dbReference>
<dbReference type="Pfam" id="PF00641">
    <property type="entry name" value="Zn_ribbon_RanBP"/>
    <property type="match status" value="4"/>
</dbReference>
<evidence type="ECO:0000256" key="7">
    <source>
        <dbReference type="ARBA" id="ARBA00022737"/>
    </source>
</evidence>
<evidence type="ECO:0000256" key="13">
    <source>
        <dbReference type="ARBA" id="ARBA00023125"/>
    </source>
</evidence>
<feature type="compositionally biased region" description="Basic and acidic residues" evidence="22">
    <location>
        <begin position="2309"/>
        <end position="2319"/>
    </location>
</feature>
<feature type="region of interest" description="Disordered" evidence="22">
    <location>
        <begin position="2464"/>
        <end position="2493"/>
    </location>
</feature>
<feature type="compositionally biased region" description="Low complexity" evidence="22">
    <location>
        <begin position="1254"/>
        <end position="1265"/>
    </location>
</feature>
<evidence type="ECO:0000256" key="11">
    <source>
        <dbReference type="ARBA" id="ARBA00022927"/>
    </source>
</evidence>
<evidence type="ECO:0000259" key="23">
    <source>
        <dbReference type="PROSITE" id="PS50196"/>
    </source>
</evidence>
<comment type="subcellular location">
    <subcellularLocation>
        <location evidence="2">Nucleus membrane</location>
    </subcellularLocation>
    <subcellularLocation>
        <location evidence="3">Nucleus</location>
        <location evidence="3">Nuclear pore complex</location>
    </subcellularLocation>
</comment>
<feature type="compositionally biased region" description="Basic and acidic residues" evidence="22">
    <location>
        <begin position="2464"/>
        <end position="2478"/>
    </location>
</feature>
<keyword evidence="13" id="KW-0238">DNA-binding</keyword>
<dbReference type="InterPro" id="IPR000156">
    <property type="entry name" value="Ran_bind_dom"/>
</dbReference>
<evidence type="ECO:0000256" key="21">
    <source>
        <dbReference type="PROSITE-ProRule" id="PRU00322"/>
    </source>
</evidence>
<dbReference type="SMART" id="SM00547">
    <property type="entry name" value="ZnF_RBZ"/>
    <property type="match status" value="4"/>
</dbReference>
<keyword evidence="5" id="KW-0597">Phosphoprotein</keyword>
<feature type="compositionally biased region" description="Polar residues" evidence="22">
    <location>
        <begin position="1267"/>
        <end position="1280"/>
    </location>
</feature>
<evidence type="ECO:0000313" key="25">
    <source>
        <dbReference type="EMBL" id="KAG8230955.1"/>
    </source>
</evidence>
<dbReference type="GO" id="GO:0005643">
    <property type="term" value="C:nuclear pore"/>
    <property type="evidence" value="ECO:0007669"/>
    <property type="project" value="UniProtKB-SubCell"/>
</dbReference>
<feature type="domain" description="RanBP2-type" evidence="24">
    <location>
        <begin position="2135"/>
        <end position="2164"/>
    </location>
</feature>
<dbReference type="Gene3D" id="4.10.1060.10">
    <property type="entry name" value="Zinc finger, RanBP2-type"/>
    <property type="match status" value="4"/>
</dbReference>
<feature type="region of interest" description="Disordered" evidence="22">
    <location>
        <begin position="1897"/>
        <end position="1938"/>
    </location>
</feature>
<gene>
    <name evidence="25" type="ORF">J437_LFUL010842</name>
</gene>
<feature type="domain" description="RanBD1" evidence="23">
    <location>
        <begin position="2740"/>
        <end position="2876"/>
    </location>
</feature>
<dbReference type="GO" id="GO:0005737">
    <property type="term" value="C:cytoplasm"/>
    <property type="evidence" value="ECO:0007669"/>
    <property type="project" value="TreeGrafter"/>
</dbReference>
<evidence type="ECO:0000256" key="14">
    <source>
        <dbReference type="ARBA" id="ARBA00023132"/>
    </source>
</evidence>
<dbReference type="InterPro" id="IPR001876">
    <property type="entry name" value="Znf_RanBP2"/>
</dbReference>
<keyword evidence="6" id="KW-0479">Metal-binding</keyword>
<dbReference type="GO" id="GO:0051028">
    <property type="term" value="P:mRNA transport"/>
    <property type="evidence" value="ECO:0007669"/>
    <property type="project" value="UniProtKB-KW"/>
</dbReference>
<feature type="compositionally biased region" description="Acidic residues" evidence="22">
    <location>
        <begin position="2724"/>
        <end position="2733"/>
    </location>
</feature>
<feature type="region of interest" description="Disordered" evidence="22">
    <location>
        <begin position="2021"/>
        <end position="2041"/>
    </location>
</feature>
<reference evidence="25" key="1">
    <citation type="submission" date="2013-04" db="EMBL/GenBank/DDBJ databases">
        <authorList>
            <person name="Qu J."/>
            <person name="Murali S.C."/>
            <person name="Bandaranaike D."/>
            <person name="Bellair M."/>
            <person name="Blankenburg K."/>
            <person name="Chao H."/>
            <person name="Dinh H."/>
            <person name="Doddapaneni H."/>
            <person name="Downs B."/>
            <person name="Dugan-Rocha S."/>
            <person name="Elkadiri S."/>
            <person name="Gnanaolivu R.D."/>
            <person name="Hernandez B."/>
            <person name="Javaid M."/>
            <person name="Jayaseelan J.C."/>
            <person name="Lee S."/>
            <person name="Li M."/>
            <person name="Ming W."/>
            <person name="Munidasa M."/>
            <person name="Muniz J."/>
            <person name="Nguyen L."/>
            <person name="Ongeri F."/>
            <person name="Osuji N."/>
            <person name="Pu L.-L."/>
            <person name="Puazo M."/>
            <person name="Qu C."/>
            <person name="Quiroz J."/>
            <person name="Raj R."/>
            <person name="Weissenberger G."/>
            <person name="Xin Y."/>
            <person name="Zou X."/>
            <person name="Han Y."/>
            <person name="Richards S."/>
            <person name="Worley K."/>
            <person name="Muzny D."/>
            <person name="Gibbs R."/>
        </authorList>
    </citation>
    <scope>NUCLEOTIDE SEQUENCE</scope>
    <source>
        <strain evidence="25">Sampled in the wild</strain>
    </source>
</reference>
<keyword evidence="11" id="KW-0653">Protein transport</keyword>
<feature type="region of interest" description="Disordered" evidence="22">
    <location>
        <begin position="2886"/>
        <end position="2927"/>
    </location>
</feature>
<dbReference type="PROSITE" id="PS01358">
    <property type="entry name" value="ZF_RANBP2_1"/>
    <property type="match status" value="4"/>
</dbReference>
<reference evidence="25" key="2">
    <citation type="submission" date="2017-10" db="EMBL/GenBank/DDBJ databases">
        <title>Ladona fulva Genome sequencing and assembly.</title>
        <authorList>
            <person name="Murali S."/>
            <person name="Richards S."/>
            <person name="Bandaranaike D."/>
            <person name="Bellair M."/>
            <person name="Blankenburg K."/>
            <person name="Chao H."/>
            <person name="Dinh H."/>
            <person name="Doddapaneni H."/>
            <person name="Dugan-Rocha S."/>
            <person name="Elkadiri S."/>
            <person name="Gnanaolivu R."/>
            <person name="Hernandez B."/>
            <person name="Skinner E."/>
            <person name="Javaid M."/>
            <person name="Lee S."/>
            <person name="Li M."/>
            <person name="Ming W."/>
            <person name="Munidasa M."/>
            <person name="Muniz J."/>
            <person name="Nguyen L."/>
            <person name="Hughes D."/>
            <person name="Osuji N."/>
            <person name="Pu L.-L."/>
            <person name="Puazo M."/>
            <person name="Qu C."/>
            <person name="Quiroz J."/>
            <person name="Raj R."/>
            <person name="Weissenberger G."/>
            <person name="Xin Y."/>
            <person name="Zou X."/>
            <person name="Han Y."/>
            <person name="Worley K."/>
            <person name="Muzny D."/>
            <person name="Gibbs R."/>
        </authorList>
    </citation>
    <scope>NUCLEOTIDE SEQUENCE</scope>
    <source>
        <strain evidence="25">Sampled in the wild</strain>
    </source>
</reference>
<feature type="compositionally biased region" description="Basic and acidic residues" evidence="22">
    <location>
        <begin position="1530"/>
        <end position="1543"/>
    </location>
</feature>
<feature type="compositionally biased region" description="Low complexity" evidence="22">
    <location>
        <begin position="2299"/>
        <end position="2308"/>
    </location>
</feature>
<dbReference type="Pfam" id="PF00638">
    <property type="entry name" value="Ran_BP1"/>
    <property type="match status" value="4"/>
</dbReference>
<keyword evidence="26" id="KW-1185">Reference proteome</keyword>
<keyword evidence="8 21" id="KW-0863">Zinc-finger</keyword>
<evidence type="ECO:0000256" key="6">
    <source>
        <dbReference type="ARBA" id="ARBA00022723"/>
    </source>
</evidence>
<evidence type="ECO:0000256" key="16">
    <source>
        <dbReference type="ARBA" id="ARBA00023242"/>
    </source>
</evidence>
<comment type="caution">
    <text evidence="25">The sequence shown here is derived from an EMBL/GenBank/DDBJ whole genome shotgun (WGS) entry which is preliminary data.</text>
</comment>
<feature type="compositionally biased region" description="Basic and acidic residues" evidence="22">
    <location>
        <begin position="1594"/>
        <end position="1608"/>
    </location>
</feature>
<keyword evidence="16" id="KW-0539">Nucleus</keyword>
<comment type="similarity">
    <text evidence="17">Belongs to the NUP153 family.</text>
</comment>
<dbReference type="InterPro" id="IPR011993">
    <property type="entry name" value="PH-like_dom_sf"/>
</dbReference>
<protein>
    <recommendedName>
        <fullName evidence="18">Nuclear pore complex protein Nup153</fullName>
    </recommendedName>
    <alternativeName>
        <fullName evidence="20">153 kDa nucleoporin</fullName>
    </alternativeName>
    <alternativeName>
        <fullName evidence="19">Nucleoporin Nup153</fullName>
    </alternativeName>
</protein>
<dbReference type="Proteomes" id="UP000792457">
    <property type="component" value="Unassembled WGS sequence"/>
</dbReference>
<sequence>MFKNKNQVDLHVQNIFKRCNNDTERNMRCYHFAKLYKEVGDYESARRFIVRYLTAREDSADAHKLYGHILLGLKQKKKALAEFKCSLELDRYQYELLPKVCHILAELDEPLDLDRAQYWVDRTKPHFPNNSAVFRLRERIISDREKQNKTNSSYQGVDELEALIAAELAVRPGDVPLRVRLLQLYLRANRVNDAFSHATLTEAKGAFRNDLQWYECLADVFEKASQEKKNDWEFVAGNLNVLERLSALSLEEYRVVDNGITRRSNVDCAKILQNFDKALHSASQLEFASSEREFFHEFLKHMRGQLVLHLATLIFRKVKEPSSWRKASKAAGALLLLAVGFGGDAPPDPQPPWAIKLSDVRRKEVARWAVETSFRVSQAGHILLGLSRDRGLHFMEQIGQFCTGAWREQVYQIAMGTLYEKEGEKDSHFLQFQNFAHPTLEIPSITDILPHDEMAQKLHPGSLHHMVWLGLETTNCAAPVNKRLFQIPPDFSCIVFEGLSLGNNLGGGPESISQLDVDAFLYATIYSSASVQEEWSNGTKIDQQLPLCLPAALTDPLCSPAQAQWWSTAYQLLTGQLLSKSERKDDSKTDVGERRLTLQRGLEVIRAVGNHGLGPELSVKLARTFVKRAKILSTSSTTSSNEVRALEERANLYWAAALPILERMARSQAVHYPQKRLFEYRGKPLSNAEVVSLLDEAHLAMAVKMMMEGKDEEAINAFLLLKVPEASYYLALIYKKLAAQEANGQAMDEITPETKSRQIALYTKAKECLHLTQERLRSTEYDRTHPIAIGVGKELEDLEIKFDKLNDSTWVDPDQTVISSLLAEDILEESQREKSWSLRKNWPSSTGNGVLNDNRVHSTPVRNTPNRMGNGISARNISMEESHQSFNETVKMLKDLKLWLADEMSSMKTGMSEIKDQVVAVKEDLAKLKTSRHQAHHTSEIPRQAREGRDAEEDIYVYGDEDEYGEGEEVNIAAAAAASAAAAAAAAAVAAQTQSDKYGTYPGTGYPYQGYPTYRQMSGVQGAATVTYGAPSAPAQAPPPAALLPPSIAPFFPLAGAPVDPSLLPPNAAGMYHSSLRYYGQGALPFSEGQQLPDFRGDARNLSGVPLRPPLIAPGMGVHPDVDRGTPPYHSLGADPSYMMDKHMSGPPPPLPENVVITSSDTLPTSVPSNQPPLSVVIPPRHRLGTPASPAQPAKLSSDAMTLATSAVTTSTTIAAAPHAFQISMPPQAQIPTQPPLDKTVSAIPPVETDKLLSSVPSPVHSAVSGDKTTPKASRTSTSPKARKSLGEEDDEAGEADDSVEHDPCPDFQPVIPLPAVVETHTGEEEETLLFSSRCKLYRFMEREWKERGIGIIKILHNQTTGKARIIMRREQVFKVCANHFITPDMSLSPVAGAKGLAWLWVANDFADEEVKLEKLSARFKTSAEAEGFKEAFEKAKKIVAEAKPDKTSSEGEKGDKEKVIGVGVPTSGYQKITSSGVGSQKVTSSTVEPEKVTKTPLKVKEASVISTPAEKQKVVLEGFTFVSPPTLKQVDDDKKKEEDKKNAAKPNIFASFSFGQTPAPPTGGITWGKPTLGISSTLDSSAKESSKPAKIGDQPEKPVDSEKKDMAAFKIDSTTKATETPTKPTFGSLISPKGGDGEDGEFMPTAEFKPVIPLPQLVEVKTGEEGEEILFEHRAKLLRFANKEWIEFGIGQMKITLNPSTAKVRLIMRREQVLKVCCNHFLTEDMQFMSLKTSDRCWTWYAQDYADGTLTPKTLAIKFKGAEEAARFKQVIDDLQKNMVDGKAKVDKTTKDKAPESSDNSCKGNVEKLFELFKPEAGSWECKECYIRNKGDTKSCVACSTVRPGFVDNSAKEDEKSSFSPFKFGITPQATPSSQVQAPTPAFSIGSQPTFAPSQTAGFKFGSSSTSDTPKPSSFVASAETPKAAAPQTKKTEGMPSLSSLFKPEEGTWECSSCYVRNKKDVTKCSSCCAQKPGTVATTDVPKSQAPQTTFTFGIPSSKSDLKTDVADGLKSQAPQATFTFGIPTSTSDSKKAEPSDTQKGLVPQATYSFGIPTSTSDIKKADSAKDAAVISKPSEGFGSLAAAFKPEEGSWECKSCYVYNKKDVMKCRACGELKPGQSAVISMPSEGFGSLAAEGSWECKSCYVRNKKDVMKCSACGELKPGQSAVTTSQTIAPPAFRFGVQPDSSAESKPAAATTAFTFCTSTVPTAGKAAGDSWAPAKFTFGASQPSTGATASSATPLFGQPLTSFTFGATTTGSKPTEEKKVADPVTGFTFNSNQKYEFHFKGVDPKINALGSSPSSKGSYFKSPDRQISHDESGGSDLYQEEDDGDHIHFQPVIPLPDKVPLHTGEENEEILYQHRAKLYRWNDKEWKERGCGDIKLLKHLEDGRVRMLMRREQVLKICLNHYVTEELSLTPKGDRAWQWTAVDFSEGEGTPELFSVRFKSAEIAESFREAFDEAKACLGKPSEKREGEKTPTPRTPTNTPQVGYPINKSPAMQAFSFKLGSEATPPSTTASRFSLESLFGSASSTPKTPASETKSTGSTPKSEASPEVEVVFERKTSEEDRQAALKLMLPPNFFAYCDKPPCPGCMGCENYDQEKLDRFFARNVKSTTKVEKDGKEDSEGKSKEESTSSTTVTSTTTSDSSASVVQKLEQPEEEKTDYGLPFLKVESNLSFASIAAASSSQSGFGSAPKTTSVVWGGVITPVFGSASKTTGAAGEGSDGEGDEEGTVETHDPHYEPIVPLPALINVRTGEEEETKVFGDRSKLYRFDSNTKEWKERGVGELKILFHPINHTYRFLMRRELVHKLVLNHQITADFDLKEMKNSDKSYVWYATNHAEDSPELEQLCVKFKNQDLARQFAEVVRRCVDDIVAYQASKSLQDTSGEECDVSQSTKQTEEEEEDEEYDEEGEDDDDEYEEVDDEELERRTIFEKRGKMDVREGDEWKTLGTGDIKVIYEPEFLGTILTLEVNGLVKCNALITSRSSIKAKEKSCECFADDLSLEETLTRKYRVKLSSNLSALEFESAFKQGVSIALEPQIEEDH</sequence>
<dbReference type="PROSITE" id="PS50199">
    <property type="entry name" value="ZF_RANBP2_2"/>
    <property type="match status" value="4"/>
</dbReference>
<feature type="domain" description="RanBD1" evidence="23">
    <location>
        <begin position="1307"/>
        <end position="1442"/>
    </location>
</feature>
<dbReference type="PROSITE" id="PS50196">
    <property type="entry name" value="RANBD1"/>
    <property type="match status" value="4"/>
</dbReference>
<dbReference type="OrthoDB" id="2357150at2759"/>
<dbReference type="GO" id="GO:0008270">
    <property type="term" value="F:zinc ion binding"/>
    <property type="evidence" value="ECO:0007669"/>
    <property type="project" value="UniProtKB-KW"/>
</dbReference>
<feature type="compositionally biased region" description="Low complexity" evidence="22">
    <location>
        <begin position="2634"/>
        <end position="2648"/>
    </location>
</feature>
<evidence type="ECO:0000256" key="3">
    <source>
        <dbReference type="ARBA" id="ARBA00004567"/>
    </source>
</evidence>
<evidence type="ECO:0000256" key="8">
    <source>
        <dbReference type="ARBA" id="ARBA00022771"/>
    </source>
</evidence>
<dbReference type="PANTHER" id="PTHR23138">
    <property type="entry name" value="RAN BINDING PROTEIN"/>
    <property type="match status" value="1"/>
</dbReference>
<feature type="compositionally biased region" description="Acidic residues" evidence="22">
    <location>
        <begin position="1288"/>
        <end position="1298"/>
    </location>
</feature>
<feature type="compositionally biased region" description="Polar residues" evidence="22">
    <location>
        <begin position="2527"/>
        <end position="2549"/>
    </location>
</feature>
<keyword evidence="14" id="KW-0906">Nuclear pore complex</keyword>
<feature type="domain" description="RanBP2-type" evidence="24">
    <location>
        <begin position="1817"/>
        <end position="1846"/>
    </location>
</feature>
<dbReference type="InterPro" id="IPR011990">
    <property type="entry name" value="TPR-like_helical_dom_sf"/>
</dbReference>
<evidence type="ECO:0000256" key="10">
    <source>
        <dbReference type="ARBA" id="ARBA00022833"/>
    </source>
</evidence>
<feature type="domain" description="RanBP2-type" evidence="24">
    <location>
        <begin position="1946"/>
        <end position="1975"/>
    </location>
</feature>
<dbReference type="InterPro" id="IPR036443">
    <property type="entry name" value="Znf_RanBP2_sf"/>
</dbReference>
<evidence type="ECO:0000256" key="1">
    <source>
        <dbReference type="ARBA" id="ARBA00001947"/>
    </source>
</evidence>
<dbReference type="GO" id="GO:0015031">
    <property type="term" value="P:protein transport"/>
    <property type="evidence" value="ECO:0007669"/>
    <property type="project" value="UniProtKB-KW"/>
</dbReference>
<proteinExistence type="inferred from homology"/>
<feature type="region of interest" description="Disordered" evidence="22">
    <location>
        <begin position="2299"/>
        <end position="2329"/>
    </location>
</feature>
<keyword evidence="7" id="KW-0677">Repeat</keyword>
<evidence type="ECO:0000256" key="18">
    <source>
        <dbReference type="ARBA" id="ARBA00068609"/>
    </source>
</evidence>
<evidence type="ECO:0000256" key="19">
    <source>
        <dbReference type="ARBA" id="ARBA00078197"/>
    </source>
</evidence>
<feature type="region of interest" description="Disordered" evidence="22">
    <location>
        <begin position="1251"/>
        <end position="1306"/>
    </location>
</feature>
<dbReference type="InterPro" id="IPR045256">
    <property type="entry name" value="RanBP1_RanBD"/>
</dbReference>
<dbReference type="GO" id="GO:0003677">
    <property type="term" value="F:DNA binding"/>
    <property type="evidence" value="ECO:0007669"/>
    <property type="project" value="UniProtKB-KW"/>
</dbReference>
<dbReference type="GO" id="GO:0006913">
    <property type="term" value="P:nucleocytoplasmic transport"/>
    <property type="evidence" value="ECO:0007669"/>
    <property type="project" value="InterPro"/>
</dbReference>
<dbReference type="SMART" id="SM00160">
    <property type="entry name" value="RanBD"/>
    <property type="match status" value="4"/>
</dbReference>
<feature type="region of interest" description="Disordered" evidence="22">
    <location>
        <begin position="2712"/>
        <end position="2741"/>
    </location>
</feature>
<dbReference type="Gene3D" id="1.25.40.10">
    <property type="entry name" value="Tetratricopeptide repeat domain"/>
    <property type="match status" value="1"/>
</dbReference>
<evidence type="ECO:0000256" key="9">
    <source>
        <dbReference type="ARBA" id="ARBA00022816"/>
    </source>
</evidence>
<feature type="compositionally biased region" description="Low complexity" evidence="22">
    <location>
        <begin position="1904"/>
        <end position="1915"/>
    </location>
</feature>
<feature type="region of interest" description="Disordered" evidence="22">
    <location>
        <begin position="1527"/>
        <end position="1646"/>
    </location>
</feature>
<dbReference type="SUPFAM" id="SSF48452">
    <property type="entry name" value="TPR-like"/>
    <property type="match status" value="1"/>
</dbReference>